<name>A0AA39QBW3_9AGAR</name>
<comment type="caution">
    <text evidence="2">The sequence shown here is derived from an EMBL/GenBank/DDBJ whole genome shotgun (WGS) entry which is preliminary data.</text>
</comment>
<sequence>MKFTAQFTILTAALFTFVVATPMKGRTFSGLSTTPSLTRRDNGCSKKKTCNDCIKVKGASGNLCGFSSTDGCVELSQAHLETSQLAKTTADCKSINSEQNTQQPDTNAVDAAWNGMKTHVFGGGQKGTAGTHLTKAWKAKDPKADFQSNKATGLSVTKKVCTLVLGLCIQYS</sequence>
<feature type="chain" id="PRO_5041247791" evidence="1">
    <location>
        <begin position="21"/>
        <end position="172"/>
    </location>
</feature>
<accession>A0AA39QBW3</accession>
<gene>
    <name evidence="2" type="ORF">EDD18DRAFT_53842</name>
</gene>
<dbReference type="AlphaFoldDB" id="A0AA39QBW3"/>
<reference evidence="2" key="1">
    <citation type="submission" date="2023-06" db="EMBL/GenBank/DDBJ databases">
        <authorList>
            <consortium name="Lawrence Berkeley National Laboratory"/>
            <person name="Ahrendt S."/>
            <person name="Sahu N."/>
            <person name="Indic B."/>
            <person name="Wong-Bajracharya J."/>
            <person name="Merenyi Z."/>
            <person name="Ke H.-M."/>
            <person name="Monk M."/>
            <person name="Kocsube S."/>
            <person name="Drula E."/>
            <person name="Lipzen A."/>
            <person name="Balint B."/>
            <person name="Henrissat B."/>
            <person name="Andreopoulos B."/>
            <person name="Martin F.M."/>
            <person name="Harder C.B."/>
            <person name="Rigling D."/>
            <person name="Ford K.L."/>
            <person name="Foster G.D."/>
            <person name="Pangilinan J."/>
            <person name="Papanicolaou A."/>
            <person name="Barry K."/>
            <person name="LaButti K."/>
            <person name="Viragh M."/>
            <person name="Koriabine M."/>
            <person name="Yan M."/>
            <person name="Riley R."/>
            <person name="Champramary S."/>
            <person name="Plett K.L."/>
            <person name="Tsai I.J."/>
            <person name="Slot J."/>
            <person name="Sipos G."/>
            <person name="Plett J."/>
            <person name="Nagy L.G."/>
            <person name="Grigoriev I.V."/>
        </authorList>
    </citation>
    <scope>NUCLEOTIDE SEQUENCE</scope>
    <source>
        <strain evidence="2">HWK02</strain>
    </source>
</reference>
<evidence type="ECO:0000313" key="2">
    <source>
        <dbReference type="EMBL" id="KAK0498874.1"/>
    </source>
</evidence>
<evidence type="ECO:0000313" key="3">
    <source>
        <dbReference type="Proteomes" id="UP001175228"/>
    </source>
</evidence>
<feature type="signal peptide" evidence="1">
    <location>
        <begin position="1"/>
        <end position="20"/>
    </location>
</feature>
<keyword evidence="1" id="KW-0732">Signal</keyword>
<evidence type="ECO:0000256" key="1">
    <source>
        <dbReference type="SAM" id="SignalP"/>
    </source>
</evidence>
<organism evidence="2 3">
    <name type="scientific">Armillaria luteobubalina</name>
    <dbReference type="NCBI Taxonomy" id="153913"/>
    <lineage>
        <taxon>Eukaryota</taxon>
        <taxon>Fungi</taxon>
        <taxon>Dikarya</taxon>
        <taxon>Basidiomycota</taxon>
        <taxon>Agaricomycotina</taxon>
        <taxon>Agaricomycetes</taxon>
        <taxon>Agaricomycetidae</taxon>
        <taxon>Agaricales</taxon>
        <taxon>Marasmiineae</taxon>
        <taxon>Physalacriaceae</taxon>
        <taxon>Armillaria</taxon>
    </lineage>
</organism>
<proteinExistence type="predicted"/>
<dbReference type="EMBL" id="JAUEPU010000010">
    <property type="protein sequence ID" value="KAK0498874.1"/>
    <property type="molecule type" value="Genomic_DNA"/>
</dbReference>
<dbReference type="Proteomes" id="UP001175228">
    <property type="component" value="Unassembled WGS sequence"/>
</dbReference>
<protein>
    <submittedName>
        <fullName evidence="2">Uncharacterized protein</fullName>
    </submittedName>
</protein>
<keyword evidence="3" id="KW-1185">Reference proteome</keyword>